<feature type="domain" description="PP4R3 EVH1-like" evidence="5">
    <location>
        <begin position="96"/>
        <end position="193"/>
    </location>
</feature>
<reference evidence="7" key="2">
    <citation type="journal article" date="2018" name="BMC Genomics">
        <title>Genomic insights into host adaptation between the wheat stripe rust pathogen (Puccinia striiformis f. sp. tritici) and the barley stripe rust pathogen (Puccinia striiformis f. sp. hordei).</title>
        <authorList>
            <person name="Xia C."/>
            <person name="Wang M."/>
            <person name="Yin C."/>
            <person name="Cornejo O.E."/>
            <person name="Hulbert S.H."/>
            <person name="Chen X."/>
        </authorList>
    </citation>
    <scope>NUCLEOTIDE SEQUENCE [LARGE SCALE GENOMIC DNA]</scope>
    <source>
        <strain evidence="7">93TX-2</strain>
    </source>
</reference>
<evidence type="ECO:0000256" key="3">
    <source>
        <dbReference type="SAM" id="MobiDB-lite"/>
    </source>
</evidence>
<feature type="compositionally biased region" description="Gly residues" evidence="3">
    <location>
        <begin position="1084"/>
        <end position="1093"/>
    </location>
</feature>
<dbReference type="PANTHER" id="PTHR23318">
    <property type="entry name" value="ATP SYNTHASE GAMMA-RELATED"/>
    <property type="match status" value="1"/>
</dbReference>
<evidence type="ECO:0000256" key="2">
    <source>
        <dbReference type="ARBA" id="ARBA00023242"/>
    </source>
</evidence>
<dbReference type="Pfam" id="PF04802">
    <property type="entry name" value="PP4R3"/>
    <property type="match status" value="2"/>
</dbReference>
<feature type="compositionally biased region" description="Basic and acidic residues" evidence="3">
    <location>
        <begin position="804"/>
        <end position="827"/>
    </location>
</feature>
<dbReference type="InterPro" id="IPR055236">
    <property type="entry name" value="EVH1_PP4R3"/>
</dbReference>
<reference evidence="6 7" key="1">
    <citation type="submission" date="2017-12" db="EMBL/GenBank/DDBJ databases">
        <title>Gene loss provides genomic basis for host adaptation in cereal stripe rust fungi.</title>
        <authorList>
            <person name="Xia C."/>
        </authorList>
    </citation>
    <scope>NUCLEOTIDE SEQUENCE [LARGE SCALE GENOMIC DNA]</scope>
    <source>
        <strain evidence="6 7">93TX-2</strain>
    </source>
</reference>
<dbReference type="InterPro" id="IPR051137">
    <property type="entry name" value="PP4R3-like"/>
</dbReference>
<keyword evidence="2" id="KW-0539">Nucleus</keyword>
<dbReference type="Pfam" id="PF22972">
    <property type="entry name" value="EVH1_PP4R3"/>
    <property type="match status" value="1"/>
</dbReference>
<feature type="region of interest" description="Disordered" evidence="3">
    <location>
        <begin position="1205"/>
        <end position="1237"/>
    </location>
</feature>
<feature type="compositionally biased region" description="Low complexity" evidence="3">
    <location>
        <begin position="1259"/>
        <end position="1280"/>
    </location>
</feature>
<accession>A0A2S4UGC0</accession>
<feature type="region of interest" description="Disordered" evidence="3">
    <location>
        <begin position="929"/>
        <end position="968"/>
    </location>
</feature>
<feature type="compositionally biased region" description="Low complexity" evidence="3">
    <location>
        <begin position="1111"/>
        <end position="1130"/>
    </location>
</feature>
<dbReference type="InterPro" id="IPR011993">
    <property type="entry name" value="PH-like_dom_sf"/>
</dbReference>
<feature type="region of interest" description="Disordered" evidence="3">
    <location>
        <begin position="1054"/>
        <end position="1134"/>
    </location>
</feature>
<dbReference type="VEuPathDB" id="FungiDB:PSHT_15279"/>
<feature type="compositionally biased region" description="Low complexity" evidence="3">
    <location>
        <begin position="1225"/>
        <end position="1237"/>
    </location>
</feature>
<dbReference type="GO" id="GO:0030289">
    <property type="term" value="C:protein phosphatase 4 complex"/>
    <property type="evidence" value="ECO:0007669"/>
    <property type="project" value="TreeGrafter"/>
</dbReference>
<name>A0A2S4UGC0_9BASI</name>
<dbReference type="GO" id="GO:0016301">
    <property type="term" value="F:kinase activity"/>
    <property type="evidence" value="ECO:0007669"/>
    <property type="project" value="InterPro"/>
</dbReference>
<feature type="compositionally biased region" description="Low complexity" evidence="3">
    <location>
        <begin position="937"/>
        <end position="950"/>
    </location>
</feature>
<evidence type="ECO:0000313" key="7">
    <source>
        <dbReference type="Proteomes" id="UP000238274"/>
    </source>
</evidence>
<organism evidence="6 7">
    <name type="scientific">Puccinia striiformis</name>
    <dbReference type="NCBI Taxonomy" id="27350"/>
    <lineage>
        <taxon>Eukaryota</taxon>
        <taxon>Fungi</taxon>
        <taxon>Dikarya</taxon>
        <taxon>Basidiomycota</taxon>
        <taxon>Pucciniomycotina</taxon>
        <taxon>Pucciniomycetes</taxon>
        <taxon>Pucciniales</taxon>
        <taxon>Pucciniaceae</taxon>
        <taxon>Puccinia</taxon>
    </lineage>
</organism>
<sequence length="1493" mass="166348">NCIYKNETFNRSFIESNCDTGLLIVYQSEVINEYMANRSKTITRYQSDEELAKRSKLVQFRVPRKGCNQKTKAEGRMSELKQKHKQRIENPKTDPRRVKVYELQAQTWIDRGTGHCIGIYEQNSTSHQPIARIEVRQEPTDSSPGEGGGIYQKQQATLVVWTEPDGTDMALSFATAQGCQEMWSFLCDVQNWLVKLPYTPLTPSNSHQQDNLSSTSNAPQATSRSNGPHQDHLNSHRRKDAIDWDDDELNLSNTTQPISNHHTRQLQLTNNKSNNNLQHQSIGNGELEGHPVFAISRDGLDPEDLTKTRLISTSGNGSPPTTYNHLLKPNLQHIPSHQFNHLPEPSLANLIEIENLIKSSACSSIGRERISTLILKKDYIRKLDSVRIEAEDLESLKDLHTLCILLQSILMLNDAAIYEYCLQDDIVFKEVIPIRDEQIKSKIHLTYRLQYFKDIILARIMDDSTFSIINSMLFFNQVEIVQYLHSSDHFMRDLFGIFDIQVNEVTTGSSSPIVGPSLPPSMISERAKNLKLDGQALLDKKIDSIMFLQQLCSMAKQLQAPSRISFFRSLAERGVLKVIEFGLSNLNLSNEPPTINLTSEISTVNFEEKSSLVLEEEAMIKSVVCEILMTIIDYDPSSVRGYCLKQREEKTKTLTESLIELLISENDLGLKVQLTDALRTLLDIGGGIIIMARCRMDEDPDNERFLQFFYDHCVHVLASPFLNLPDLTPHSSSSSSSSSHAEDQEQVSVSPSEAATFNHLCEMICFIIIQHSFRSKYFILSTNLLNKVGSLLRIIGPGNPFASDNKESKNVAEDGNTKKDQIDEPNKHKSKLNTQRRRRKLTCFNKKDQFYDRALIKNSLIDQVVLDLFVYQDGKDNLVSSACLELFENIRLNNPKPIINHLMDKRLDLIKKLSAKFITFQSLLQRWEQNNDHPNGSSNPTSNLQSSSNNHADDNPSHNVRNIGSWSRSRTLDAEEENYFNDSDDSEEEGDVMISSTSRMAGVEGLGIVRGRTLVDGPSHKRQRSMTSVSQGIIPDFGVEAKACPTNVGTSLEGSLKPLVDYPDEDDDGPPAAAAREDEEDLNGLGGLLGASGGREAKRGKRSSVPMARTSQAASKPAPSSLPASDPSQAVPTDSPLTIAFQKKSNNINPVAVASHPTPIQSGNKIVDLGLGRSSSFQPHRRRLDFDTLSISLLLSPSSSSIAVVNTTKDDRTDKSGMDPAQPVSSDSSIPSDSSITSDFSIKDTLIDSTDTHKITPNSSDSVPADPASSESQEPPVSTLPLPPPALTSSTPLSSSSSSLPKQHCQLVGVERCYGLNGWEKVERREDDERKQPTKEEEGVNFNEFSANFQGFGCAVRYDAIVGSSPSVIGGRKPRTIFSFCGHNEYPANTYNCDDCLNPSIKSRRLIFGQLGKGGFLKVSQHSGFARHIRLDGLNILRHLIGYCPPDMRSSLLKRPVRASTYKHWCQPTEQWSYQGKEQSALMTSVPTNNFEG</sequence>
<dbReference type="GO" id="GO:0005654">
    <property type="term" value="C:nucleoplasm"/>
    <property type="evidence" value="ECO:0007669"/>
    <property type="project" value="TreeGrafter"/>
</dbReference>
<feature type="compositionally biased region" description="Basic and acidic residues" evidence="3">
    <location>
        <begin position="1208"/>
        <end position="1217"/>
    </location>
</feature>
<reference evidence="7" key="3">
    <citation type="journal article" date="2018" name="Mol. Plant Microbe Interact.">
        <title>Genome sequence resources for the wheat stripe rust pathogen (Puccinia striiformis f. sp. tritici) and the barley stripe rust pathogen (Puccinia striiformis f. sp. hordei).</title>
        <authorList>
            <person name="Xia C."/>
            <person name="Wang M."/>
            <person name="Yin C."/>
            <person name="Cornejo O.E."/>
            <person name="Hulbert S.H."/>
            <person name="Chen X."/>
        </authorList>
    </citation>
    <scope>NUCLEOTIDE SEQUENCE [LARGE SCALE GENOMIC DNA]</scope>
    <source>
        <strain evidence="7">93TX-2</strain>
    </source>
</reference>
<feature type="compositionally biased region" description="Polar residues" evidence="3">
    <location>
        <begin position="957"/>
        <end position="968"/>
    </location>
</feature>
<proteinExistence type="predicted"/>
<dbReference type="GO" id="GO:0006974">
    <property type="term" value="P:DNA damage response"/>
    <property type="evidence" value="ECO:0007669"/>
    <property type="project" value="TreeGrafter"/>
</dbReference>
<feature type="domain" description="Serine/threonine-protein phosphatase 4 regulatory subunit 3-like central" evidence="4">
    <location>
        <begin position="421"/>
        <end position="793"/>
    </location>
</feature>
<dbReference type="Gene3D" id="2.30.29.30">
    <property type="entry name" value="Pleckstrin-homology domain (PH domain)/Phosphotyrosine-binding domain (PTB)"/>
    <property type="match status" value="1"/>
</dbReference>
<evidence type="ECO:0000256" key="1">
    <source>
        <dbReference type="ARBA" id="ARBA00004123"/>
    </source>
</evidence>
<dbReference type="GO" id="GO:0072542">
    <property type="term" value="F:protein phosphatase activator activity"/>
    <property type="evidence" value="ECO:0007669"/>
    <property type="project" value="TreeGrafter"/>
</dbReference>
<feature type="non-terminal residue" evidence="6">
    <location>
        <position position="1"/>
    </location>
</feature>
<feature type="region of interest" description="Disordered" evidence="3">
    <location>
        <begin position="204"/>
        <end position="236"/>
    </location>
</feature>
<dbReference type="InterPro" id="IPR006887">
    <property type="entry name" value="P4R3-like_central_dom"/>
</dbReference>
<comment type="subcellular location">
    <subcellularLocation>
        <location evidence="1">Nucleus</location>
    </subcellularLocation>
</comment>
<dbReference type="Proteomes" id="UP000238274">
    <property type="component" value="Unassembled WGS sequence"/>
</dbReference>
<dbReference type="PROSITE" id="PS00112">
    <property type="entry name" value="PHOSPHAGEN_KINASE"/>
    <property type="match status" value="1"/>
</dbReference>
<feature type="compositionally biased region" description="Low complexity" evidence="3">
    <location>
        <begin position="1287"/>
        <end position="1301"/>
    </location>
</feature>
<keyword evidence="7" id="KW-1185">Reference proteome</keyword>
<feature type="region of interest" description="Disordered" evidence="3">
    <location>
        <begin position="803"/>
        <end position="836"/>
    </location>
</feature>
<evidence type="ECO:0000313" key="6">
    <source>
        <dbReference type="EMBL" id="POV96204.1"/>
    </source>
</evidence>
<comment type="caution">
    <text evidence="6">The sequence shown here is derived from an EMBL/GenBank/DDBJ whole genome shotgun (WGS) entry which is preliminary data.</text>
</comment>
<evidence type="ECO:0008006" key="8">
    <source>
        <dbReference type="Google" id="ProtNLM"/>
    </source>
</evidence>
<feature type="non-terminal residue" evidence="6">
    <location>
        <position position="1493"/>
    </location>
</feature>
<evidence type="ECO:0000259" key="4">
    <source>
        <dbReference type="Pfam" id="PF04802"/>
    </source>
</evidence>
<feature type="compositionally biased region" description="Polar residues" evidence="3">
    <location>
        <begin position="204"/>
        <end position="228"/>
    </location>
</feature>
<feature type="region of interest" description="Disordered" evidence="3">
    <location>
        <begin position="1250"/>
        <end position="1301"/>
    </location>
</feature>
<feature type="domain" description="Serine/threonine-protein phosphatase 4 regulatory subunit 3-like central" evidence="4">
    <location>
        <begin position="842"/>
        <end position="929"/>
    </location>
</feature>
<dbReference type="InterPro" id="IPR022415">
    <property type="entry name" value="ATP-guanido_PTrfase_AS"/>
</dbReference>
<dbReference type="PANTHER" id="PTHR23318:SF0">
    <property type="entry name" value="SERINE_THREONINE-PROTEIN PHOSPHATASE 4 REGULATORY SUBUNIT 3"/>
    <property type="match status" value="1"/>
</dbReference>
<gene>
    <name evidence="6" type="ORF">PSHT_15279</name>
</gene>
<protein>
    <recommendedName>
        <fullName evidence="8">Serine/threonine-protein phosphatase 4 regulatory subunit 3-like central domain-containing protein</fullName>
    </recommendedName>
</protein>
<feature type="region of interest" description="Disordered" evidence="3">
    <location>
        <begin position="68"/>
        <end position="92"/>
    </location>
</feature>
<feature type="compositionally biased region" description="Basic and acidic residues" evidence="3">
    <location>
        <begin position="71"/>
        <end position="92"/>
    </location>
</feature>
<dbReference type="EMBL" id="PKSM01000379">
    <property type="protein sequence ID" value="POV96204.1"/>
    <property type="molecule type" value="Genomic_DNA"/>
</dbReference>
<evidence type="ECO:0000259" key="5">
    <source>
        <dbReference type="Pfam" id="PF22972"/>
    </source>
</evidence>
<dbReference type="OrthoDB" id="27483at2759"/>